<keyword evidence="2" id="KW-1185">Reference proteome</keyword>
<accession>A0A501WYI2</accession>
<gene>
    <name evidence="1" type="ORF">FJM67_06660</name>
</gene>
<dbReference type="Proteomes" id="UP000315901">
    <property type="component" value="Unassembled WGS sequence"/>
</dbReference>
<evidence type="ECO:0000313" key="2">
    <source>
        <dbReference type="Proteomes" id="UP000315901"/>
    </source>
</evidence>
<sequence length="58" mass="6722">MSINLGDNSKVKLRALCNSYCVRILFDQIRTIDKKRRKGKLGEVESSYWQGALLQMFV</sequence>
<name>A0A501WYI2_9GAMM</name>
<dbReference type="OrthoDB" id="9808744at2"/>
<organism evidence="1 2">
    <name type="scientific">Maribrevibacterium harenarium</name>
    <dbReference type="NCBI Taxonomy" id="2589817"/>
    <lineage>
        <taxon>Bacteria</taxon>
        <taxon>Pseudomonadati</taxon>
        <taxon>Pseudomonadota</taxon>
        <taxon>Gammaproteobacteria</taxon>
        <taxon>Oceanospirillales</taxon>
        <taxon>Oceanospirillaceae</taxon>
        <taxon>Maribrevibacterium</taxon>
    </lineage>
</organism>
<dbReference type="RefSeq" id="WP_140588009.1">
    <property type="nucleotide sequence ID" value="NZ_VFRR01000010.1"/>
</dbReference>
<proteinExistence type="predicted"/>
<dbReference type="EMBL" id="VFRR01000010">
    <property type="protein sequence ID" value="TPE53335.1"/>
    <property type="molecule type" value="Genomic_DNA"/>
</dbReference>
<dbReference type="AlphaFoldDB" id="A0A501WYI2"/>
<evidence type="ECO:0000313" key="1">
    <source>
        <dbReference type="EMBL" id="TPE53335.1"/>
    </source>
</evidence>
<comment type="caution">
    <text evidence="1">The sequence shown here is derived from an EMBL/GenBank/DDBJ whole genome shotgun (WGS) entry which is preliminary data.</text>
</comment>
<reference evidence="1 2" key="1">
    <citation type="submission" date="2019-06" db="EMBL/GenBank/DDBJ databases">
        <title>A novel bacterium of genus Marinomonas, isolated from coastal sand.</title>
        <authorList>
            <person name="Huang H."/>
            <person name="Mo K."/>
            <person name="Hu Y."/>
        </authorList>
    </citation>
    <scope>NUCLEOTIDE SEQUENCE [LARGE SCALE GENOMIC DNA]</scope>
    <source>
        <strain evidence="1 2">HB171799</strain>
    </source>
</reference>
<protein>
    <submittedName>
        <fullName evidence="1">Type II toxin-antitoxin system PemK/MazF family toxin</fullName>
    </submittedName>
</protein>